<feature type="region of interest" description="Disordered" evidence="1">
    <location>
        <begin position="40"/>
        <end position="124"/>
    </location>
</feature>
<gene>
    <name evidence="2" type="ORF">Taro_020913</name>
</gene>
<comment type="caution">
    <text evidence="2">The sequence shown here is derived from an EMBL/GenBank/DDBJ whole genome shotgun (WGS) entry which is preliminary data.</text>
</comment>
<dbReference type="Proteomes" id="UP000652761">
    <property type="component" value="Unassembled WGS sequence"/>
</dbReference>
<feature type="compositionally biased region" description="Basic and acidic residues" evidence="1">
    <location>
        <begin position="55"/>
        <end position="67"/>
    </location>
</feature>
<sequence>MGREGGSNPTAVHSSIALLQERFRQLQRVKEMREERELLRACTEPDRPSPSGCGHEPKWFLHPDLVHPSRPLHGPKSFRPDSGGQQAEFPASSTSLSMAWNGRSSSIRSSYGSDEMDVDTSLHL</sequence>
<dbReference type="AlphaFoldDB" id="A0A843V6P0"/>
<feature type="compositionally biased region" description="Low complexity" evidence="1">
    <location>
        <begin position="102"/>
        <end position="113"/>
    </location>
</feature>
<accession>A0A843V6P0</accession>
<dbReference type="OrthoDB" id="671858at2759"/>
<evidence type="ECO:0000313" key="3">
    <source>
        <dbReference type="Proteomes" id="UP000652761"/>
    </source>
</evidence>
<dbReference type="EMBL" id="NMUH01001049">
    <property type="protein sequence ID" value="MQL88363.1"/>
    <property type="molecule type" value="Genomic_DNA"/>
</dbReference>
<evidence type="ECO:0000256" key="1">
    <source>
        <dbReference type="SAM" id="MobiDB-lite"/>
    </source>
</evidence>
<dbReference type="PANTHER" id="PTHR34570">
    <property type="entry name" value="OS03G0593100 PROTEIN"/>
    <property type="match status" value="1"/>
</dbReference>
<proteinExistence type="predicted"/>
<reference evidence="2" key="1">
    <citation type="submission" date="2017-07" db="EMBL/GenBank/DDBJ databases">
        <title>Taro Niue Genome Assembly and Annotation.</title>
        <authorList>
            <person name="Atibalentja N."/>
            <person name="Keating K."/>
            <person name="Fields C.J."/>
        </authorList>
    </citation>
    <scope>NUCLEOTIDE SEQUENCE</scope>
    <source>
        <strain evidence="2">Niue_2</strain>
        <tissue evidence="2">Leaf</tissue>
    </source>
</reference>
<keyword evidence="3" id="KW-1185">Reference proteome</keyword>
<dbReference type="PANTHER" id="PTHR34570:SF12">
    <property type="entry name" value="EXPRESSED PROTEIN"/>
    <property type="match status" value="1"/>
</dbReference>
<organism evidence="2 3">
    <name type="scientific">Colocasia esculenta</name>
    <name type="common">Wild taro</name>
    <name type="synonym">Arum esculentum</name>
    <dbReference type="NCBI Taxonomy" id="4460"/>
    <lineage>
        <taxon>Eukaryota</taxon>
        <taxon>Viridiplantae</taxon>
        <taxon>Streptophyta</taxon>
        <taxon>Embryophyta</taxon>
        <taxon>Tracheophyta</taxon>
        <taxon>Spermatophyta</taxon>
        <taxon>Magnoliopsida</taxon>
        <taxon>Liliopsida</taxon>
        <taxon>Araceae</taxon>
        <taxon>Aroideae</taxon>
        <taxon>Colocasieae</taxon>
        <taxon>Colocasia</taxon>
    </lineage>
</organism>
<name>A0A843V6P0_COLES</name>
<protein>
    <submittedName>
        <fullName evidence="2">Uncharacterized protein</fullName>
    </submittedName>
</protein>
<evidence type="ECO:0000313" key="2">
    <source>
        <dbReference type="EMBL" id="MQL88363.1"/>
    </source>
</evidence>